<dbReference type="Pfam" id="PF13276">
    <property type="entry name" value="HTH_21"/>
    <property type="match status" value="1"/>
</dbReference>
<gene>
    <name evidence="3" type="ORF">PAECIP111891_07112</name>
</gene>
<organism evidence="3 4">
    <name type="scientific">Paenibacillus allorhizoplanae</name>
    <dbReference type="NCBI Taxonomy" id="2905648"/>
    <lineage>
        <taxon>Bacteria</taxon>
        <taxon>Bacillati</taxon>
        <taxon>Bacillota</taxon>
        <taxon>Bacilli</taxon>
        <taxon>Bacillales</taxon>
        <taxon>Paenibacillaceae</taxon>
        <taxon>Paenibacillus</taxon>
    </lineage>
</organism>
<proteinExistence type="predicted"/>
<dbReference type="EMBL" id="CAKMMW010000062">
    <property type="protein sequence ID" value="CAH1232989.1"/>
    <property type="molecule type" value="Genomic_DNA"/>
</dbReference>
<dbReference type="Pfam" id="PF13333">
    <property type="entry name" value="rve_2"/>
    <property type="match status" value="1"/>
</dbReference>
<dbReference type="PANTHER" id="PTHR46889:SF4">
    <property type="entry name" value="TRANSPOSASE INSO FOR INSERTION SEQUENCE ELEMENT IS911B-RELATED"/>
    <property type="match status" value="1"/>
</dbReference>
<keyword evidence="4" id="KW-1185">Reference proteome</keyword>
<comment type="caution">
    <text evidence="3">The sequence shown here is derived from an EMBL/GenBank/DDBJ whole genome shotgun (WGS) entry which is preliminary data.</text>
</comment>
<dbReference type="InterPro" id="IPR012337">
    <property type="entry name" value="RNaseH-like_sf"/>
</dbReference>
<dbReference type="NCBIfam" id="NF033516">
    <property type="entry name" value="transpos_IS3"/>
    <property type="match status" value="1"/>
</dbReference>
<name>A0ABM9D0U1_9BACL</name>
<dbReference type="InterPro" id="IPR050900">
    <property type="entry name" value="Transposase_IS3/IS150/IS904"/>
</dbReference>
<reference evidence="3" key="1">
    <citation type="submission" date="2022-01" db="EMBL/GenBank/DDBJ databases">
        <authorList>
            <person name="Criscuolo A."/>
        </authorList>
    </citation>
    <scope>NUCLEOTIDE SEQUENCE</scope>
    <source>
        <strain evidence="3">CIP111891</strain>
    </source>
</reference>
<dbReference type="InterPro" id="IPR001584">
    <property type="entry name" value="Integrase_cat-core"/>
</dbReference>
<evidence type="ECO:0000259" key="2">
    <source>
        <dbReference type="PROSITE" id="PS50994"/>
    </source>
</evidence>
<evidence type="ECO:0000313" key="4">
    <source>
        <dbReference type="Proteomes" id="UP000838821"/>
    </source>
</evidence>
<sequence length="254" mass="29579">MNSYQKRRAALLARITFIFHDHFGRYGSPKITETLQREGWTVSERLVGKLMKGAGLRSCVSRKFRVQTTDSKHDSPIAPNVLNQNFQTTAPNKVWVTDITYIPCRQGRLYLASVLDIYTRKIVGWKLGDRMTTDLVLAALDQAYEAQKPPKGLLHHSDRGSQYASEEYRARLKKYHMRASMSRKGNCYDNACIESFHSVLKKEFIYCTRFLTKAQAQQDMFEYIELFYNRKRIHGSLGYLSPVQYEENYYKEVS</sequence>
<dbReference type="PANTHER" id="PTHR46889">
    <property type="entry name" value="TRANSPOSASE INSF FOR INSERTION SEQUENCE IS3B-RELATED"/>
    <property type="match status" value="1"/>
</dbReference>
<protein>
    <submittedName>
        <fullName evidence="3">IS3 family transposase ISCce3</fullName>
    </submittedName>
</protein>
<evidence type="ECO:0000313" key="3">
    <source>
        <dbReference type="EMBL" id="CAH1232989.1"/>
    </source>
</evidence>
<evidence type="ECO:0000256" key="1">
    <source>
        <dbReference type="ARBA" id="ARBA00002286"/>
    </source>
</evidence>
<feature type="domain" description="Integrase catalytic" evidence="2">
    <location>
        <begin position="87"/>
        <end position="250"/>
    </location>
</feature>
<dbReference type="SUPFAM" id="SSF53098">
    <property type="entry name" value="Ribonuclease H-like"/>
    <property type="match status" value="1"/>
</dbReference>
<dbReference type="InterPro" id="IPR025948">
    <property type="entry name" value="HTH-like_dom"/>
</dbReference>
<accession>A0ABM9D0U1</accession>
<comment type="function">
    <text evidence="1">Involved in the transposition of the insertion sequence.</text>
</comment>
<dbReference type="Gene3D" id="3.30.420.10">
    <property type="entry name" value="Ribonuclease H-like superfamily/Ribonuclease H"/>
    <property type="match status" value="1"/>
</dbReference>
<dbReference type="Pfam" id="PF00665">
    <property type="entry name" value="rve"/>
    <property type="match status" value="1"/>
</dbReference>
<dbReference type="InterPro" id="IPR048020">
    <property type="entry name" value="Transpos_IS3"/>
</dbReference>
<dbReference type="InterPro" id="IPR036397">
    <property type="entry name" value="RNaseH_sf"/>
</dbReference>
<dbReference type="PROSITE" id="PS50994">
    <property type="entry name" value="INTEGRASE"/>
    <property type="match status" value="1"/>
</dbReference>
<dbReference type="Proteomes" id="UP000838821">
    <property type="component" value="Unassembled WGS sequence"/>
</dbReference>